<evidence type="ECO:0000259" key="1">
    <source>
        <dbReference type="Pfam" id="PF11726"/>
    </source>
</evidence>
<proteinExistence type="predicted"/>
<dbReference type="EMBL" id="FKIF01000001">
    <property type="protein sequence ID" value="SAI65485.1"/>
    <property type="molecule type" value="Genomic_DNA"/>
</dbReference>
<accession>A0A157S525</accession>
<dbReference type="STRING" id="288768.SAMEA3906486_00227"/>
<evidence type="ECO:0000313" key="2">
    <source>
        <dbReference type="EMBL" id="SAI65485.1"/>
    </source>
</evidence>
<dbReference type="OrthoDB" id="8592743at2"/>
<dbReference type="InterPro" id="IPR057271">
    <property type="entry name" value="YagK_YfjJ_C"/>
</dbReference>
<dbReference type="Proteomes" id="UP000076848">
    <property type="component" value="Unassembled WGS sequence"/>
</dbReference>
<protein>
    <submittedName>
        <fullName evidence="2">Protein of uncharacterized function (DUF3296)</fullName>
    </submittedName>
</protein>
<sequence length="373" mass="42609">MLFEYELKVSRGAHPDFESAHGSSPVDGASVSEVDDTLKFFGSNEDLATAVDRVVEVAKLALSSKCQFFSLDDAVLSVSSERGESEEIAQAVQTYLPRLRNALPRYRDNPYIALVDDAFAEGGRAERAAHRWLSKKDIPSRSTSDTLAKRLNRAIREMRTESTGAVFRRKLKKFTRSSDKNRRELDSYIDMLFEKRARLLVVRVDLTYRKRVDGPGAAERRLQMSLVKSDWSKMYRALQTDLSEIELEGFAYKIEYGPEKKFHIHAMLLLDGSKVRKGVSIARRVGEWWKKIVPDGQGLYFNCNAKRYAYAALGVIDWNDEKKREILSKFVVSYLTKPDMYLPLVMDGERRFGKGNTARKVSQRGRRRAGQEP</sequence>
<keyword evidence="3" id="KW-1185">Reference proteome</keyword>
<reference evidence="2 3" key="1">
    <citation type="submission" date="2016-04" db="EMBL/GenBank/DDBJ databases">
        <authorList>
            <consortium name="Pathogen Informatics"/>
        </authorList>
    </citation>
    <scope>NUCLEOTIDE SEQUENCE [LARGE SCALE GENOMIC DNA]</scope>
    <source>
        <strain evidence="2 3">H050680373</strain>
    </source>
</reference>
<gene>
    <name evidence="2" type="ORF">SAMEA3906486_00227</name>
</gene>
<evidence type="ECO:0000313" key="3">
    <source>
        <dbReference type="Proteomes" id="UP000076848"/>
    </source>
</evidence>
<organism evidence="2 3">
    <name type="scientific">Bordetella ansorpii</name>
    <dbReference type="NCBI Taxonomy" id="288768"/>
    <lineage>
        <taxon>Bacteria</taxon>
        <taxon>Pseudomonadati</taxon>
        <taxon>Pseudomonadota</taxon>
        <taxon>Betaproteobacteria</taxon>
        <taxon>Burkholderiales</taxon>
        <taxon>Alcaligenaceae</taxon>
        <taxon>Bordetella</taxon>
    </lineage>
</organism>
<name>A0A157S525_9BORD</name>
<dbReference type="Pfam" id="PF11726">
    <property type="entry name" value="YagK_YfjJ_C"/>
    <property type="match status" value="1"/>
</dbReference>
<dbReference type="AlphaFoldDB" id="A0A157S525"/>
<feature type="domain" description="YagK/YfjJ C-terminal" evidence="1">
    <location>
        <begin position="194"/>
        <end position="353"/>
    </location>
</feature>